<dbReference type="PROSITE" id="PS51332">
    <property type="entry name" value="B12_BINDING"/>
    <property type="match status" value="1"/>
</dbReference>
<dbReference type="SFLD" id="SFLDG01082">
    <property type="entry name" value="B12-binding_domain_containing"/>
    <property type="match status" value="1"/>
</dbReference>
<dbReference type="InterPro" id="IPR058240">
    <property type="entry name" value="rSAM_sf"/>
</dbReference>
<keyword evidence="5" id="KW-0411">Iron-sulfur</keyword>
<name>D7CB99_STRBB</name>
<comment type="cofactor">
    <cofactor evidence="1">
        <name>[4Fe-4S] cluster</name>
        <dbReference type="ChEBI" id="CHEBI:49883"/>
    </cofactor>
</comment>
<dbReference type="InterPro" id="IPR006158">
    <property type="entry name" value="Cobalamin-bd"/>
</dbReference>
<keyword evidence="3" id="KW-0479">Metal-binding</keyword>
<dbReference type="GO" id="GO:0046872">
    <property type="term" value="F:metal ion binding"/>
    <property type="evidence" value="ECO:0007669"/>
    <property type="project" value="UniProtKB-KW"/>
</dbReference>
<keyword evidence="8" id="KW-1185">Reference proteome</keyword>
<evidence type="ECO:0000256" key="5">
    <source>
        <dbReference type="ARBA" id="ARBA00023014"/>
    </source>
</evidence>
<dbReference type="eggNOG" id="COG1032">
    <property type="taxonomic scope" value="Bacteria"/>
</dbReference>
<dbReference type="KEGG" id="sbh:SBI_07662"/>
<proteinExistence type="predicted"/>
<evidence type="ECO:0000313" key="7">
    <source>
        <dbReference type="EMBL" id="ADI10782.1"/>
    </source>
</evidence>
<accession>D7CB99</accession>
<gene>
    <name evidence="7" type="ordered locus">SBI_07662</name>
</gene>
<evidence type="ECO:0000256" key="3">
    <source>
        <dbReference type="ARBA" id="ARBA00022723"/>
    </source>
</evidence>
<dbReference type="SUPFAM" id="SSF102114">
    <property type="entry name" value="Radical SAM enzymes"/>
    <property type="match status" value="1"/>
</dbReference>
<evidence type="ECO:0000259" key="6">
    <source>
        <dbReference type="PROSITE" id="PS51332"/>
    </source>
</evidence>
<keyword evidence="4" id="KW-0408">Iron</keyword>
<organism evidence="7 8">
    <name type="scientific">Streptomyces bingchenggensis (strain BCW-1)</name>
    <dbReference type="NCBI Taxonomy" id="749414"/>
    <lineage>
        <taxon>Bacteria</taxon>
        <taxon>Bacillati</taxon>
        <taxon>Actinomycetota</taxon>
        <taxon>Actinomycetes</taxon>
        <taxon>Kitasatosporales</taxon>
        <taxon>Streptomycetaceae</taxon>
        <taxon>Streptomyces</taxon>
    </lineage>
</organism>
<dbReference type="SFLD" id="SFLDF00430">
    <property type="entry name" value="OxsB-like"/>
    <property type="match status" value="1"/>
</dbReference>
<evidence type="ECO:0000313" key="8">
    <source>
        <dbReference type="Proteomes" id="UP000000377"/>
    </source>
</evidence>
<protein>
    <submittedName>
        <fullName evidence="7">Radical SAM family protein</fullName>
    </submittedName>
</protein>
<dbReference type="Proteomes" id="UP000000377">
    <property type="component" value="Chromosome"/>
</dbReference>
<dbReference type="HOGENOM" id="CLU_388184_0_0_11"/>
<dbReference type="STRING" id="749414.SBI_07662"/>
<dbReference type="PANTHER" id="PTHR43409">
    <property type="entry name" value="ANAEROBIC MAGNESIUM-PROTOPORPHYRIN IX MONOMETHYL ESTER CYCLASE-RELATED"/>
    <property type="match status" value="1"/>
</dbReference>
<reference evidence="7 8" key="1">
    <citation type="journal article" date="2010" name="J. Bacteriol.">
        <title>Genome sequence of the milbemycin-producing bacterium Streptomyces bingchenggensis.</title>
        <authorList>
            <person name="Wang X.J."/>
            <person name="Yan Y.J."/>
            <person name="Zhang B."/>
            <person name="An J."/>
            <person name="Wang J.J."/>
            <person name="Tian J."/>
            <person name="Jiang L."/>
            <person name="Chen Y.H."/>
            <person name="Huang S.X."/>
            <person name="Yin M."/>
            <person name="Zhang J."/>
            <person name="Gao A.L."/>
            <person name="Liu C.X."/>
            <person name="Zhu Z.X."/>
            <person name="Xiang W.S."/>
        </authorList>
    </citation>
    <scope>NUCLEOTIDE SEQUENCE [LARGE SCALE GENOMIC DNA]</scope>
    <source>
        <strain evidence="7 8">BCW-1</strain>
    </source>
</reference>
<feature type="domain" description="B12-binding" evidence="6">
    <location>
        <begin position="6"/>
        <end position="144"/>
    </location>
</feature>
<dbReference type="AlphaFoldDB" id="D7CB99"/>
<dbReference type="InterPro" id="IPR034532">
    <property type="entry name" value="OxsB-like"/>
</dbReference>
<dbReference type="PANTHER" id="PTHR43409:SF7">
    <property type="entry name" value="BLL1977 PROTEIN"/>
    <property type="match status" value="1"/>
</dbReference>
<dbReference type="GO" id="GO:0005829">
    <property type="term" value="C:cytosol"/>
    <property type="evidence" value="ECO:0007669"/>
    <property type="project" value="TreeGrafter"/>
</dbReference>
<dbReference type="GO" id="GO:0051536">
    <property type="term" value="F:iron-sulfur cluster binding"/>
    <property type="evidence" value="ECO:0007669"/>
    <property type="project" value="UniProtKB-KW"/>
</dbReference>
<evidence type="ECO:0000256" key="1">
    <source>
        <dbReference type="ARBA" id="ARBA00001966"/>
    </source>
</evidence>
<evidence type="ECO:0000256" key="2">
    <source>
        <dbReference type="ARBA" id="ARBA00022691"/>
    </source>
</evidence>
<dbReference type="SFLD" id="SFLDS00029">
    <property type="entry name" value="Radical_SAM"/>
    <property type="match status" value="1"/>
</dbReference>
<evidence type="ECO:0000256" key="4">
    <source>
        <dbReference type="ARBA" id="ARBA00023004"/>
    </source>
</evidence>
<keyword evidence="2" id="KW-0949">S-adenosyl-L-methionine</keyword>
<dbReference type="EMBL" id="CP002047">
    <property type="protein sequence ID" value="ADI10782.1"/>
    <property type="molecule type" value="Genomic_DNA"/>
</dbReference>
<dbReference type="InterPro" id="IPR007197">
    <property type="entry name" value="rSAM"/>
</dbReference>
<dbReference type="PATRIC" id="fig|749414.3.peg.7875"/>
<sequence>MYRLSRPIVLLTALYHPEHFPLPRFPLGISDVARAARSTLVGTVDLADMQLGVTLSDLVRRVSEDTPDVLGISATFGQHDLMAELLDSAYGLPQPPLVIAGGSLTARNERLLLETYPNLLIARGAGEAPMRDVLAHWHGDMRLKEIQGIGYNGAARGEGTLSIGRRRHTAKPVSSAQTSILPELDLLPATLDRHGVAQLEASRGCMNFCSFCPRGHKGQWTGGVPEAFPWILREMSAVFDRYPGISRTLYLVDEEFIGRGADAVSRALEMASVMQGAGFAWETSCRIDQVVRTDRDQSWHVERAAMWRSLVERGLRRCLFGVESGVDSILERFNKETEGAQNALAIRTLSALGVPTRFTYITFDHLMTFEELESTYAYQGRTDLFLRPLPHLRVEEIVEGVRDPDFVATASTGRAFHTGISYMLVSMECLIGAAYTKQVEKAGLTGATRPSMGRQDAEFADWRIGVCSEWAQLWVDRNFALDYTLKSLEKILDGEPRRNVRGARVVLKDAAYGVLGEMIRMARSESPAASSAAQRAALGERMRGVLDSEIEAQRDRMATTVRGVSGVLSAEHARMLEREHGRWAKARDWQLINAADPCGT</sequence>
<dbReference type="InterPro" id="IPR051198">
    <property type="entry name" value="BchE-like"/>
</dbReference>
<dbReference type="GO" id="GO:0031419">
    <property type="term" value="F:cobalamin binding"/>
    <property type="evidence" value="ECO:0007669"/>
    <property type="project" value="InterPro"/>
</dbReference>